<protein>
    <submittedName>
        <fullName evidence="2">Uncharacterized protein</fullName>
    </submittedName>
</protein>
<dbReference type="SUPFAM" id="SSF141072">
    <property type="entry name" value="CalX-like"/>
    <property type="match status" value="4"/>
</dbReference>
<dbReference type="Proteomes" id="UP000251311">
    <property type="component" value="Unassembled WGS sequence"/>
</dbReference>
<reference evidence="2 3" key="1">
    <citation type="submission" date="2017-02" db="EMBL/GenBank/DDBJ databases">
        <title>Arcobacter lacus sp. nov., a new species isolated from reclaimed water.</title>
        <authorList>
            <person name="Figueras M.J."/>
            <person name="Perez-Cataluna A."/>
            <person name="Salas-Masso N."/>
        </authorList>
    </citation>
    <scope>NUCLEOTIDE SEQUENCE [LARGE SCALE GENOMIC DNA]</scope>
    <source>
        <strain evidence="2 3">RW43-9</strain>
    </source>
</reference>
<sequence length="2956" mass="319131">MSQVGIIKTLSSGKFYLKDNSGNIKELNIGDTISENQIVYGDSSNSTSAKVEILLSSNDVIVLSNGQKQLIDSSLVKTAFGNEELFFTKENLDSTFDNHNSNSNIISDLRNAEFGADVEKILEESANGENQATGDVTEQETTEGKEEVEDQEEGNAEFQARDGNETDVNSDLRETKFPRTQSYREVEKNEEILEQGLKDLGSNISNNYFNSTSPSIIRPESGGGRENNITPTPTAPTPVAPITIPPVQPEESQPVVTYKQMIFIKLFAADKNGNVLKDINGNYLDANKAEEGTFAKYIAYAFKDGETIFKDDTKLNTKIGKINISFYDNTATGNSSSDENDITGLKDYNNLSKSQVEVGVAFSTEVFRDKIDEPEELYNVIIDQNSYIGNYENVKIDSNPVTTTIFDEIIFVKIEPITTITNEGLNLKYKIVVVNSSGEEVKVPIGKDIKVDLFYEGNTSNPATVNTDYTPVTSVTINGGTSYTEFEIVTKDDYYAEGNEGLKVTITNIDNSSNAFKDISLHTVLNGASSDKITAIGTIKDNPSKIDQPDTSTTSDDSTNGSYGQDDTVYAIITGPANVNEGDTTTNYTIKLVDKNGVEVIVTKNTQITVTYNNETTQNGDTQYDNGNTIAITIPIGSSSNTFTVDTIDDPYKDNGEKFKLTITNVQNTGEFENVKIGDKNGDYKNVTTTIHDNSNNQTTETNVDYVKIVLVAVPSSTTKIADITNLDGTLKIDNANETPEGGNLYYIAVAVDNNGKPLSTQEGTVTVNYGTTTDNTDKDATAGTDYDNTTVVSTTLGTVFSVNTKDDYYAEGDENFTVKITNLINSPYESPSIDTSKDTVTSTIKDNPAKVEQPDTGTGNDNPTDGNYGKDDTVYVKITKTPSTVEGGNLVHTITLVDKNGDPVTVPAGQTVTVNLTYSANSGNFTESDLSTIIKSVTITGGNSSVNFTNITKDDFTYEGDEVYNVTISSVTQSGAFENVAIHTDKTTTGTIKDGVTIYKDGVYIDPQNAIVDEDDFDVTDLSSSISNKDGNASDGVNTYQGEYLNIIKPNTDDGYSLVFDDTINIYKGNKDSLEDYGLSNLKSGGQDIHYQIVGNKIIGYIGADVGNGIVAQNNKVFEITLDKDATIRDNLNKLTSDSYTYIQYKNIDHPKAGDATNPINDDNLTFEFGFKITDQNNSESEVITFKVTINDSLPKTVDWTENVNEDESLQIVISPENFLNGEINIRVNGYDSANGNNGYTTLSNGQIINVTDPTDSSKVIGTLTNNGNGTVTFIPKDDYSNYATNPWFEYAVSDFDGDTAGARVSINVKPVADAPTIFVKDITTTEDAGNTQEGTNKVVLELKVPNLSKDSDAISQTSPAGYTAKQNSNITVSTPTLNGTGDYNGIQTGDNPERNGEITLTFINGNSVTGAKIFKSDGITQVGADITTANQTLKIVIVTVSGDSSTIDYTYHHKDIMASNPSDAIYLTQAEYESLKIQHAEDNDTDIKIGISVTSYELDDNGKPLSTATYGTQVEKETTANMTVKINPITDDIKLEFDNNASLGTISSTNSTNDTFTFTNKIIEGSGEIILNNILSNTSGGIGATPDLDGSEKRTYTIEGLPEGTIVKIGNTEAIAGSDGKATLTFKDAENKLLDPQFTIQFPEHFGGGVKATITLSVYDKGMDSTDTKGATISKTVYLNLDVEPVVTTPDINTIQVSQAIGYEDAGRSQGNSATPNSTINQPQNGIPLNIKVSSTDTDGSEKANIKIGDIPNGSALYVFDNNLNSGAGAWVLVDKDFISSGNISVTQSAGKYTVEIKDYQNDKSPKFIPAFNEDSDPTLKVQVQFIDTVIYNDGTTKTETSTWSATKDIDVIVKNVADAPMGTELKANISVDEDSELNLQSIYTTPANLKSTDATEDLTVKIELQTGFTIVSGSPYYIEDGLYVVKASDIASGNIKIVPPKDFSGNASFYLTYVTTEKAGENDSKTWQTQTVNIFVEPQADDVNVNSSTTMYEDVSTKVDLVATLKDSGTTYGTETINNVYILKTTIDDMISKGYKLSVNGVDIVTKTPQNITGIENGVDGEYYVLTNAEADQITVINTIENKIDGNFTLNVAYKVTDTNGSSSDTKIYAHTHEVIVKAVTDQPTLTLGNITTTSGTDVEISGTNVTVKADSNTNFTIPINTTSNDNDSSETVQKIVITGVPMGVSVEGATYYGYSGSEHNGIWVILNPIDNLLDSNGTLQNIKFIINPGADFENRTVSITTYTKDSGDANVESDTKTINIIKDYDTPSGLQGNPPLFNLSTKPAIIYEDNNDGTQDVIYNLGKSINVTNSGGGTSGYWAITITDFPEGTKVSGYDYFYEEAGKTYYVITGTTTTGNAADIETRLSNVIVTPPENKNSEQIGNLKSDMTFSATISTSDNGTFKTGQGITNYSNSITAVTDEMTVNINVSNTNEDTPTNLTIRLTNPNDATKTTLIGNSIIIKVTETWADIATGGVGEKGTLTDSSGKYNIVDNGNGTYTITPKSGIPAFTVDTDITGLVYTPASNRDGDVKFEVSVQNKEGNSITLTSKGETTISIIPIVDMKPNVTVVTATSIEDSEITNGSTTLKNSVKLEVTTSVSPDSSEEFTNIVLDEVPNGFTVWYIDDSNNLVMATNIGQSGITTFDLTPNINTDDEVHRNKWLIPASSDGTMPEIYINAPENWSGDFDFKAQFTLKEQNLNTTEKTVVNVIGHIDSIADGVTIDPTLTFGKAFSWIDLKLNANMQDVDGSETMSLKLTGLSENAQFRFSDGTVLSDATWDSTTNKWTINGITFDQINNIQFTNDKNVSNVSVEAWTQEIDKNGNPIDGIISTSDTKTFNVDIKDVGGVLSLEEKVNLDFTKLSTESLKGINIIDLSVTGENKLENLSLQDVLNITNNSGELTIKGLSEDKVSFKNDGLNTWTKSGTGAGFDIYTNSGNSDIKVKVEQAISDGITN</sequence>
<feature type="compositionally biased region" description="Basic and acidic residues" evidence="1">
    <location>
        <begin position="159"/>
        <end position="170"/>
    </location>
</feature>
<name>A0ABX5JJV2_9BACT</name>
<evidence type="ECO:0000256" key="1">
    <source>
        <dbReference type="SAM" id="MobiDB-lite"/>
    </source>
</evidence>
<feature type="compositionally biased region" description="Polar residues" evidence="1">
    <location>
        <begin position="829"/>
        <end position="846"/>
    </location>
</feature>
<evidence type="ECO:0000313" key="3">
    <source>
        <dbReference type="Proteomes" id="UP000251311"/>
    </source>
</evidence>
<proteinExistence type="predicted"/>
<feature type="compositionally biased region" description="Polar residues" evidence="1">
    <location>
        <begin position="1711"/>
        <end position="1729"/>
    </location>
</feature>
<gene>
    <name evidence="2" type="ORF">B0175_06825</name>
</gene>
<dbReference type="Gene3D" id="2.60.40.2030">
    <property type="match status" value="1"/>
</dbReference>
<dbReference type="EMBL" id="MUXF01000010">
    <property type="protein sequence ID" value="PUE66419.1"/>
    <property type="molecule type" value="Genomic_DNA"/>
</dbReference>
<feature type="region of interest" description="Disordered" evidence="1">
    <location>
        <begin position="829"/>
        <end position="871"/>
    </location>
</feature>
<dbReference type="RefSeq" id="WP_108527885.1">
    <property type="nucleotide sequence ID" value="NZ_MUXF01000010.1"/>
</dbReference>
<feature type="compositionally biased region" description="Polar residues" evidence="1">
    <location>
        <begin position="856"/>
        <end position="866"/>
    </location>
</feature>
<feature type="region of interest" description="Disordered" evidence="1">
    <location>
        <begin position="124"/>
        <end position="170"/>
    </location>
</feature>
<keyword evidence="3" id="KW-1185">Reference proteome</keyword>
<feature type="compositionally biased region" description="Acidic residues" evidence="1">
    <location>
        <begin position="137"/>
        <end position="155"/>
    </location>
</feature>
<evidence type="ECO:0000313" key="2">
    <source>
        <dbReference type="EMBL" id="PUE66419.1"/>
    </source>
</evidence>
<accession>A0ABX5JJV2</accession>
<dbReference type="InterPro" id="IPR038081">
    <property type="entry name" value="CalX-like_sf"/>
</dbReference>
<comment type="caution">
    <text evidence="2">The sequence shown here is derived from an EMBL/GenBank/DDBJ whole genome shotgun (WGS) entry which is preliminary data.</text>
</comment>
<feature type="compositionally biased region" description="Low complexity" evidence="1">
    <location>
        <begin position="550"/>
        <end position="559"/>
    </location>
</feature>
<feature type="region of interest" description="Disordered" evidence="1">
    <location>
        <begin position="1708"/>
        <end position="1729"/>
    </location>
</feature>
<feature type="region of interest" description="Disordered" evidence="1">
    <location>
        <begin position="540"/>
        <end position="565"/>
    </location>
</feature>
<organism evidence="2 3">
    <name type="scientific">Arcobacter lacus</name>
    <dbReference type="NCBI Taxonomy" id="1912876"/>
    <lineage>
        <taxon>Bacteria</taxon>
        <taxon>Pseudomonadati</taxon>
        <taxon>Campylobacterota</taxon>
        <taxon>Epsilonproteobacteria</taxon>
        <taxon>Campylobacterales</taxon>
        <taxon>Arcobacteraceae</taxon>
        <taxon>Arcobacter</taxon>
    </lineage>
</organism>